<proteinExistence type="predicted"/>
<sequence length="143" mass="15582">MTDAFTVSVVVRGYETDSQGHLNSAVYMQYAEHARWSGLEAAGIRQSALLEQGVGLIVLETNIKYLKELRAGDEVAVSCRYVFGTGRTPKTFRFEQEIVTADGTLAAEVSSAGGLLDLKERRLVPDPRVYFRALASDPGVLGL</sequence>
<dbReference type="Gene3D" id="3.10.129.10">
    <property type="entry name" value="Hotdog Thioesterase"/>
    <property type="match status" value="1"/>
</dbReference>
<dbReference type="CDD" id="cd00586">
    <property type="entry name" value="4HBT"/>
    <property type="match status" value="1"/>
</dbReference>
<dbReference type="GO" id="GO:0047617">
    <property type="term" value="F:fatty acyl-CoA hydrolase activity"/>
    <property type="evidence" value="ECO:0007669"/>
    <property type="project" value="TreeGrafter"/>
</dbReference>
<keyword evidence="2" id="KW-1185">Reference proteome</keyword>
<comment type="caution">
    <text evidence="1">The sequence shown here is derived from an EMBL/GenBank/DDBJ whole genome shotgun (WGS) entry which is preliminary data.</text>
</comment>
<dbReference type="AlphaFoldDB" id="A0A7Y7B2Z3"/>
<dbReference type="PANTHER" id="PTHR31793">
    <property type="entry name" value="4-HYDROXYBENZOYL-COA THIOESTERASE FAMILY MEMBER"/>
    <property type="match status" value="1"/>
</dbReference>
<gene>
    <name evidence="1" type="ORF">HG542_10205</name>
</gene>
<organism evidence="1 2">
    <name type="scientific">Streptomyces morookaense</name>
    <name type="common">Streptoverticillium morookaense</name>
    <dbReference type="NCBI Taxonomy" id="1970"/>
    <lineage>
        <taxon>Bacteria</taxon>
        <taxon>Bacillati</taxon>
        <taxon>Actinomycetota</taxon>
        <taxon>Actinomycetes</taxon>
        <taxon>Kitasatosporales</taxon>
        <taxon>Streptomycetaceae</taxon>
        <taxon>Streptomyces</taxon>
    </lineage>
</organism>
<dbReference type="PANTHER" id="PTHR31793:SF24">
    <property type="entry name" value="LONG-CHAIN ACYL-COA THIOESTERASE FADM"/>
    <property type="match status" value="1"/>
</dbReference>
<dbReference type="Proteomes" id="UP000587462">
    <property type="component" value="Unassembled WGS sequence"/>
</dbReference>
<dbReference type="EMBL" id="JABBXF010000018">
    <property type="protein sequence ID" value="NVK78037.1"/>
    <property type="molecule type" value="Genomic_DNA"/>
</dbReference>
<dbReference type="Pfam" id="PF13279">
    <property type="entry name" value="4HBT_2"/>
    <property type="match status" value="1"/>
</dbReference>
<evidence type="ECO:0000313" key="1">
    <source>
        <dbReference type="EMBL" id="NVK78037.1"/>
    </source>
</evidence>
<protein>
    <submittedName>
        <fullName evidence="1">Acyl-CoA thioesterase</fullName>
    </submittedName>
</protein>
<dbReference type="InterPro" id="IPR050563">
    <property type="entry name" value="4-hydroxybenzoyl-CoA_TE"/>
</dbReference>
<evidence type="ECO:0000313" key="2">
    <source>
        <dbReference type="Proteomes" id="UP000587462"/>
    </source>
</evidence>
<accession>A0A7Y7B2Z3</accession>
<reference evidence="1 2" key="1">
    <citation type="submission" date="2020-04" db="EMBL/GenBank/DDBJ databases">
        <title>Draft Genome Sequence of Streptomyces morookaense DSM 40503, an 8-azaguanine-producing strain.</title>
        <authorList>
            <person name="Qi J."/>
            <person name="Gao J.-M."/>
        </authorList>
    </citation>
    <scope>NUCLEOTIDE SEQUENCE [LARGE SCALE GENOMIC DNA]</scope>
    <source>
        <strain evidence="1 2">DSM 40503</strain>
    </source>
</reference>
<dbReference type="RefSeq" id="WP_171079843.1">
    <property type="nucleotide sequence ID" value="NZ_BNBU01000002.1"/>
</dbReference>
<dbReference type="InterPro" id="IPR029069">
    <property type="entry name" value="HotDog_dom_sf"/>
</dbReference>
<name>A0A7Y7B2Z3_STRMO</name>
<dbReference type="SUPFAM" id="SSF54637">
    <property type="entry name" value="Thioesterase/thiol ester dehydrase-isomerase"/>
    <property type="match status" value="1"/>
</dbReference>